<feature type="region of interest" description="Disordered" evidence="1">
    <location>
        <begin position="690"/>
        <end position="728"/>
    </location>
</feature>
<dbReference type="Pfam" id="PF02720">
    <property type="entry name" value="DUF222"/>
    <property type="match status" value="1"/>
</dbReference>
<feature type="compositionally biased region" description="Low complexity" evidence="1">
    <location>
        <begin position="338"/>
        <end position="371"/>
    </location>
</feature>
<evidence type="ECO:0000313" key="3">
    <source>
        <dbReference type="EMBL" id="NNH23344.1"/>
    </source>
</evidence>
<sequence length="728" mass="73583">MFEMGVSGAEGDDAVPPSASPRAGRGAGSPDVTGAAAGEDGGVVELVGEVGRVRSEVRAGTLGRVQAVVALEVARSRAWAGLLRQVAALVDELGASGGPAAPVADAGDGAGRPGAVGVVTLAETSSPGAGSGRDAGVAFEAAAAELAVALVVPLRRAQEVVAEALAVTTRLPVTLAALEAGRIDPQRSRLVADETVALSAPHAAAVDAALAGDLSSLTVPALRARVRHLVATIDPEAVRRRVRRATCARGVRLFPVADGMAQLVATGPVLDLACVFERLTTQARARAGEHGRTDPHAATSAGLDALSDAAAAGLPDRRGIDARRFDALVDLATTTDLTTTDLPTSAGAGAATRADASTSAGEGPAATTTRVARARSPHGPQVTVALSSLLGLDDDPAQHPTLGPVPALAVAELLAAGHRFRRALTAPLTGHLVGLDGHLLTLDPTTMAAPLSGPSGKGTRAAPARRGRREAVTVRVDTPDDRPPSPPTAPAPDMTAAAAAPPPSPPGPVTGSSASLHASLRRAARRSACSYATATGGPGPYAPTDACARWVRTRSPRCQAPGCRMPATRCDLDHRVSHATGGPTCPCNLDVLCRRHHLAKHHFGWTAVPTSDDPTDPGLTWTTPLGQVVHVPARPLLPRPAPPITDAVRAAMRADAAAAAALEEGLLGAARYPTRDSAAQDLDRLHAELARQQRELEGGGPVPALPGDDPSGATGGGGGWGEGSLPPY</sequence>
<comment type="caution">
    <text evidence="3">The sequence shown here is derived from an EMBL/GenBank/DDBJ whole genome shotgun (WGS) entry which is preliminary data.</text>
</comment>
<feature type="region of interest" description="Disordered" evidence="1">
    <location>
        <begin position="446"/>
        <end position="519"/>
    </location>
</feature>
<name>A0A849BS89_9ACTN</name>
<evidence type="ECO:0000313" key="4">
    <source>
        <dbReference type="Proteomes" id="UP000555552"/>
    </source>
</evidence>
<dbReference type="EMBL" id="JABEMA010000127">
    <property type="protein sequence ID" value="NNH23344.1"/>
    <property type="molecule type" value="Genomic_DNA"/>
</dbReference>
<gene>
    <name evidence="3" type="ORF">HLB09_09615</name>
</gene>
<accession>A0A849BS89</accession>
<reference evidence="3 4" key="1">
    <citation type="submission" date="2020-05" db="EMBL/GenBank/DDBJ databases">
        <title>MicrobeNet Type strains.</title>
        <authorList>
            <person name="Nicholson A.C."/>
        </authorList>
    </citation>
    <scope>NUCLEOTIDE SEQUENCE [LARGE SCALE GENOMIC DNA]</scope>
    <source>
        <strain evidence="3 4">JCM 14547</strain>
    </source>
</reference>
<proteinExistence type="predicted"/>
<feature type="domain" description="HNH nuclease" evidence="2">
    <location>
        <begin position="546"/>
        <end position="598"/>
    </location>
</feature>
<dbReference type="SMART" id="SM00507">
    <property type="entry name" value="HNHc"/>
    <property type="match status" value="1"/>
</dbReference>
<feature type="compositionally biased region" description="Low complexity" evidence="1">
    <location>
        <begin position="509"/>
        <end position="518"/>
    </location>
</feature>
<feature type="region of interest" description="Disordered" evidence="1">
    <location>
        <begin position="1"/>
        <end position="40"/>
    </location>
</feature>
<feature type="compositionally biased region" description="Gly residues" evidence="1">
    <location>
        <begin position="713"/>
        <end position="722"/>
    </location>
</feature>
<dbReference type="Gene3D" id="1.10.30.50">
    <property type="match status" value="1"/>
</dbReference>
<keyword evidence="4" id="KW-1185">Reference proteome</keyword>
<evidence type="ECO:0000256" key="1">
    <source>
        <dbReference type="SAM" id="MobiDB-lite"/>
    </source>
</evidence>
<dbReference type="CDD" id="cd00085">
    <property type="entry name" value="HNHc"/>
    <property type="match status" value="1"/>
</dbReference>
<dbReference type="Proteomes" id="UP000555552">
    <property type="component" value="Unassembled WGS sequence"/>
</dbReference>
<organism evidence="3 4">
    <name type="scientific">Pseudokineococcus marinus</name>
    <dbReference type="NCBI Taxonomy" id="351215"/>
    <lineage>
        <taxon>Bacteria</taxon>
        <taxon>Bacillati</taxon>
        <taxon>Actinomycetota</taxon>
        <taxon>Actinomycetes</taxon>
        <taxon>Kineosporiales</taxon>
        <taxon>Kineosporiaceae</taxon>
        <taxon>Pseudokineococcus</taxon>
    </lineage>
</organism>
<feature type="region of interest" description="Disordered" evidence="1">
    <location>
        <begin position="338"/>
        <end position="379"/>
    </location>
</feature>
<dbReference type="AlphaFoldDB" id="A0A849BS89"/>
<evidence type="ECO:0000259" key="2">
    <source>
        <dbReference type="SMART" id="SM00507"/>
    </source>
</evidence>
<dbReference type="InterPro" id="IPR003870">
    <property type="entry name" value="DUF222"/>
</dbReference>
<protein>
    <submittedName>
        <fullName evidence="3">DUF222 domain-containing protein</fullName>
    </submittedName>
</protein>
<dbReference type="InterPro" id="IPR003615">
    <property type="entry name" value="HNH_nuc"/>
</dbReference>
<feature type="compositionally biased region" description="Basic and acidic residues" evidence="1">
    <location>
        <begin position="469"/>
        <end position="483"/>
    </location>
</feature>